<dbReference type="EMBL" id="MU070158">
    <property type="protein sequence ID" value="KAF5829450.1"/>
    <property type="molecule type" value="Genomic_DNA"/>
</dbReference>
<gene>
    <name evidence="1" type="ORF">DUNSADRAFT_16059</name>
</gene>
<evidence type="ECO:0000313" key="1">
    <source>
        <dbReference type="EMBL" id="KAF5829450.1"/>
    </source>
</evidence>
<evidence type="ECO:0000313" key="2">
    <source>
        <dbReference type="Proteomes" id="UP000815325"/>
    </source>
</evidence>
<dbReference type="PANTHER" id="PTHR15600:SF42">
    <property type="entry name" value="SACSIN"/>
    <property type="match status" value="1"/>
</dbReference>
<dbReference type="InterPro" id="IPR052972">
    <property type="entry name" value="Sacsin_chaperone_reg"/>
</dbReference>
<reference evidence="1" key="1">
    <citation type="submission" date="2017-08" db="EMBL/GenBank/DDBJ databases">
        <authorList>
            <person name="Polle J.E."/>
            <person name="Barry K."/>
            <person name="Cushman J."/>
            <person name="Schmutz J."/>
            <person name="Tran D."/>
            <person name="Hathwaick L.T."/>
            <person name="Yim W.C."/>
            <person name="Jenkins J."/>
            <person name="Mckie-Krisberg Z.M."/>
            <person name="Prochnik S."/>
            <person name="Lindquist E."/>
            <person name="Dockter R.B."/>
            <person name="Adam C."/>
            <person name="Molina H."/>
            <person name="Bunkerborg J."/>
            <person name="Jin E."/>
            <person name="Buchheim M."/>
            <person name="Magnuson J."/>
        </authorList>
    </citation>
    <scope>NUCLEOTIDE SEQUENCE</scope>
    <source>
        <strain evidence="1">CCAP 19/18</strain>
    </source>
</reference>
<feature type="non-terminal residue" evidence="1">
    <location>
        <position position="245"/>
    </location>
</feature>
<protein>
    <submittedName>
        <fullName evidence="1">Uncharacterized protein</fullName>
    </submittedName>
</protein>
<dbReference type="Proteomes" id="UP000815325">
    <property type="component" value="Unassembled WGS sequence"/>
</dbReference>
<proteinExistence type="predicted"/>
<name>A0ABQ7G4D3_DUNSA</name>
<keyword evidence="2" id="KW-1185">Reference proteome</keyword>
<organism evidence="1 2">
    <name type="scientific">Dunaliella salina</name>
    <name type="common">Green alga</name>
    <name type="synonym">Protococcus salinus</name>
    <dbReference type="NCBI Taxonomy" id="3046"/>
    <lineage>
        <taxon>Eukaryota</taxon>
        <taxon>Viridiplantae</taxon>
        <taxon>Chlorophyta</taxon>
        <taxon>core chlorophytes</taxon>
        <taxon>Chlorophyceae</taxon>
        <taxon>CS clade</taxon>
        <taxon>Chlamydomonadales</taxon>
        <taxon>Dunaliellaceae</taxon>
        <taxon>Dunaliella</taxon>
    </lineage>
</organism>
<accession>A0ABQ7G4D3</accession>
<comment type="caution">
    <text evidence="1">The sequence shown here is derived from an EMBL/GenBank/DDBJ whole genome shotgun (WGS) entry which is preliminary data.</text>
</comment>
<dbReference type="PANTHER" id="PTHR15600">
    <property type="entry name" value="SACSIN"/>
    <property type="match status" value="1"/>
</dbReference>
<sequence>MQPFLRKPVGTLFDPRVPALRAVLDPCQSFPAAPFDAPPILDGMRSLGLQAQASLQVLAAAAESISASYHDKRSCSASTSPAFERLQQLDAEEAQLVARARALLYLLDSKAMADPHFCGLDTAGGGKASGSSHGGLWGRLQSLSWCPVLQEPPEDAACFYALVHALKSDSCKADFEGENVVCCCGHCERVNLTNFVSAHGCLLWCPVLQDPLLRMDSQCTMLQEHPEDGSCALMMGAHGNSGNKQ</sequence>